<dbReference type="AlphaFoldDB" id="A0AAD7L0R7"/>
<dbReference type="EMBL" id="JARAOO010000012">
    <property type="protein sequence ID" value="KAJ7949312.1"/>
    <property type="molecule type" value="Genomic_DNA"/>
</dbReference>
<dbReference type="Proteomes" id="UP001163823">
    <property type="component" value="Chromosome 12"/>
</dbReference>
<evidence type="ECO:0000313" key="2">
    <source>
        <dbReference type="Proteomes" id="UP001163823"/>
    </source>
</evidence>
<keyword evidence="1" id="KW-0472">Membrane</keyword>
<gene>
    <name evidence="1" type="ORF">O6P43_029660</name>
</gene>
<reference evidence="1" key="1">
    <citation type="journal article" date="2023" name="Science">
        <title>Elucidation of the pathway for biosynthesis of saponin adjuvants from the soapbark tree.</title>
        <authorList>
            <person name="Reed J."/>
            <person name="Orme A."/>
            <person name="El-Demerdash A."/>
            <person name="Owen C."/>
            <person name="Martin L.B.B."/>
            <person name="Misra R.C."/>
            <person name="Kikuchi S."/>
            <person name="Rejzek M."/>
            <person name="Martin A.C."/>
            <person name="Harkess A."/>
            <person name="Leebens-Mack J."/>
            <person name="Louveau T."/>
            <person name="Stephenson M.J."/>
            <person name="Osbourn A."/>
        </authorList>
    </citation>
    <scope>NUCLEOTIDE SEQUENCE</scope>
    <source>
        <strain evidence="1">S10</strain>
    </source>
</reference>
<organism evidence="1 2">
    <name type="scientific">Quillaja saponaria</name>
    <name type="common">Soap bark tree</name>
    <dbReference type="NCBI Taxonomy" id="32244"/>
    <lineage>
        <taxon>Eukaryota</taxon>
        <taxon>Viridiplantae</taxon>
        <taxon>Streptophyta</taxon>
        <taxon>Embryophyta</taxon>
        <taxon>Tracheophyta</taxon>
        <taxon>Spermatophyta</taxon>
        <taxon>Magnoliopsida</taxon>
        <taxon>eudicotyledons</taxon>
        <taxon>Gunneridae</taxon>
        <taxon>Pentapetalae</taxon>
        <taxon>rosids</taxon>
        <taxon>fabids</taxon>
        <taxon>Fabales</taxon>
        <taxon>Quillajaceae</taxon>
        <taxon>Quillaja</taxon>
    </lineage>
</organism>
<sequence length="147" mass="16155">MRLVPSGPIQGGGDVSVNLDWRTGIAAKDWESAGRKGKIVDSEAILENRRNSIGVKSIECYQLSRWLCVEQRSQLKRIGGGLEQKKEIHSNEVELEFMSSYHGGGGGVATVIGVTEFGVYDIIVQETPVLWNNLSLILNDLHESIGF</sequence>
<comment type="caution">
    <text evidence="1">The sequence shown here is derived from an EMBL/GenBank/DDBJ whole genome shotgun (WGS) entry which is preliminary data.</text>
</comment>
<keyword evidence="1" id="KW-0812">Transmembrane</keyword>
<dbReference type="KEGG" id="qsa:O6P43_029660"/>
<keyword evidence="2" id="KW-1185">Reference proteome</keyword>
<evidence type="ECO:0000313" key="1">
    <source>
        <dbReference type="EMBL" id="KAJ7949312.1"/>
    </source>
</evidence>
<accession>A0AAD7L0R7</accession>
<name>A0AAD7L0R7_QUISA</name>
<protein>
    <submittedName>
        <fullName evidence="1">Transmembrane emp24 domain-containing protein p24delta3-like</fullName>
    </submittedName>
</protein>
<proteinExistence type="predicted"/>